<dbReference type="Proteomes" id="UP001187343">
    <property type="component" value="Unassembled WGS sequence"/>
</dbReference>
<feature type="compositionally biased region" description="Basic and acidic residues" evidence="1">
    <location>
        <begin position="1"/>
        <end position="13"/>
    </location>
</feature>
<dbReference type="EMBL" id="JAUYZG010000014">
    <property type="protein sequence ID" value="KAK2889648.1"/>
    <property type="molecule type" value="Genomic_DNA"/>
</dbReference>
<name>A0AA88TUV1_9TELE</name>
<keyword evidence="3" id="KW-1185">Reference proteome</keyword>
<comment type="caution">
    <text evidence="2">The sequence shown here is derived from an EMBL/GenBank/DDBJ whole genome shotgun (WGS) entry which is preliminary data.</text>
</comment>
<feature type="region of interest" description="Disordered" evidence="1">
    <location>
        <begin position="1"/>
        <end position="23"/>
    </location>
</feature>
<dbReference type="AlphaFoldDB" id="A0AA88TUV1"/>
<evidence type="ECO:0000313" key="3">
    <source>
        <dbReference type="Proteomes" id="UP001187343"/>
    </source>
</evidence>
<gene>
    <name evidence="2" type="ORF">Q8A67_015023</name>
</gene>
<accession>A0AA88TUV1</accession>
<organism evidence="2 3">
    <name type="scientific">Cirrhinus molitorella</name>
    <name type="common">mud carp</name>
    <dbReference type="NCBI Taxonomy" id="172907"/>
    <lineage>
        <taxon>Eukaryota</taxon>
        <taxon>Metazoa</taxon>
        <taxon>Chordata</taxon>
        <taxon>Craniata</taxon>
        <taxon>Vertebrata</taxon>
        <taxon>Euteleostomi</taxon>
        <taxon>Actinopterygii</taxon>
        <taxon>Neopterygii</taxon>
        <taxon>Teleostei</taxon>
        <taxon>Ostariophysi</taxon>
        <taxon>Cypriniformes</taxon>
        <taxon>Cyprinidae</taxon>
        <taxon>Labeoninae</taxon>
        <taxon>Labeonini</taxon>
        <taxon>Cirrhinus</taxon>
    </lineage>
</organism>
<evidence type="ECO:0000313" key="2">
    <source>
        <dbReference type="EMBL" id="KAK2889648.1"/>
    </source>
</evidence>
<sequence length="103" mass="11155">MTGSEVGEREWGRVGKGPRAGIRTRDARSATALWWDNDVTPNGTEKEVRQSAIGVSQLCFASEPLSLQGIHAKPAGSVIRRLPIGQKLSSASVMVCWSHRLKA</sequence>
<protein>
    <submittedName>
        <fullName evidence="2">Uncharacterized protein</fullName>
    </submittedName>
</protein>
<reference evidence="2" key="1">
    <citation type="submission" date="2023-08" db="EMBL/GenBank/DDBJ databases">
        <title>Chromosome-level Genome Assembly of mud carp (Cirrhinus molitorella).</title>
        <authorList>
            <person name="Liu H."/>
        </authorList>
    </citation>
    <scope>NUCLEOTIDE SEQUENCE</scope>
    <source>
        <strain evidence="2">Prfri</strain>
        <tissue evidence="2">Muscle</tissue>
    </source>
</reference>
<proteinExistence type="predicted"/>
<evidence type="ECO:0000256" key="1">
    <source>
        <dbReference type="SAM" id="MobiDB-lite"/>
    </source>
</evidence>